<dbReference type="Pfam" id="PF08282">
    <property type="entry name" value="Hydrolase_3"/>
    <property type="match status" value="2"/>
</dbReference>
<evidence type="ECO:0000256" key="2">
    <source>
        <dbReference type="ARBA" id="ARBA00022801"/>
    </source>
</evidence>
<evidence type="ECO:0008006" key="6">
    <source>
        <dbReference type="Google" id="ProtNLM"/>
    </source>
</evidence>
<protein>
    <recommendedName>
        <fullName evidence="6">Mannosyl-3-phosphoglycerate phosphatase</fullName>
    </recommendedName>
</protein>
<dbReference type="GO" id="GO:0000287">
    <property type="term" value="F:magnesium ion binding"/>
    <property type="evidence" value="ECO:0007669"/>
    <property type="project" value="UniProtKB-ARBA"/>
</dbReference>
<accession>A0A172YI79</accession>
<sequence length="277" mass="30347">MPSSSQLLVFTDLDGSLLDHHSYDWSPAGDWLTRLRLAGVPVVIDTSKTAAEVGRLVVELGLEGQPFVVENGAAIHLPPEWRNEGESGVVELGGGASMIRATLVQLRERHGFRFEGFGDVDAAKVAQWTGLALEDAERASRRDASEPLRWLDDEGRLDAFAAALAEHGLVLTRGGRFHHVMAAGVDKGRALAWLVERYRQRFGGRTASLALGDGANDLPMLAAADRGVLIRTEGAPLKARFDRPERVYLTHEGGPKGWREGMDHWLGEDWLGQDWTV</sequence>
<dbReference type="SFLD" id="SFLDS00003">
    <property type="entry name" value="Haloacid_Dehalogenase"/>
    <property type="match status" value="1"/>
</dbReference>
<dbReference type="SUPFAM" id="SSF56784">
    <property type="entry name" value="HAD-like"/>
    <property type="match status" value="1"/>
</dbReference>
<dbReference type="PANTHER" id="PTHR10000:SF8">
    <property type="entry name" value="HAD SUPERFAMILY HYDROLASE-LIKE, TYPE 3"/>
    <property type="match status" value="1"/>
</dbReference>
<dbReference type="NCBIfam" id="TIGR01486">
    <property type="entry name" value="HAD-SF-IIB-MPGP"/>
    <property type="match status" value="1"/>
</dbReference>
<evidence type="ECO:0000313" key="5">
    <source>
        <dbReference type="Proteomes" id="UP000077875"/>
    </source>
</evidence>
<dbReference type="NCBIfam" id="TIGR01484">
    <property type="entry name" value="HAD-SF-IIB"/>
    <property type="match status" value="1"/>
</dbReference>
<dbReference type="Gene3D" id="3.40.50.1000">
    <property type="entry name" value="HAD superfamily/HAD-like"/>
    <property type="match status" value="1"/>
</dbReference>
<dbReference type="Proteomes" id="UP000077875">
    <property type="component" value="Chromosome"/>
</dbReference>
<dbReference type="SFLD" id="SFLDG01140">
    <property type="entry name" value="C2.B:_Phosphomannomutase_and_P"/>
    <property type="match status" value="1"/>
</dbReference>
<gene>
    <name evidence="4" type="ORF">A5892_16840</name>
</gene>
<organism evidence="4 5">
    <name type="scientific">Halotalea alkalilenta</name>
    <dbReference type="NCBI Taxonomy" id="376489"/>
    <lineage>
        <taxon>Bacteria</taxon>
        <taxon>Pseudomonadati</taxon>
        <taxon>Pseudomonadota</taxon>
        <taxon>Gammaproteobacteria</taxon>
        <taxon>Oceanospirillales</taxon>
        <taxon>Halomonadaceae</taxon>
        <taxon>Halotalea</taxon>
    </lineage>
</organism>
<dbReference type="Gene3D" id="3.30.980.20">
    <property type="entry name" value="Putative mannosyl-3-phosphoglycerate phosphatase, domain 2"/>
    <property type="match status" value="1"/>
</dbReference>
<evidence type="ECO:0000256" key="1">
    <source>
        <dbReference type="ARBA" id="ARBA00022723"/>
    </source>
</evidence>
<proteinExistence type="predicted"/>
<dbReference type="GO" id="GO:0051479">
    <property type="term" value="P:mannosylglycerate biosynthetic process"/>
    <property type="evidence" value="ECO:0007669"/>
    <property type="project" value="InterPro"/>
</dbReference>
<dbReference type="GO" id="GO:0050531">
    <property type="term" value="F:mannosyl-3-phosphoglycerate phosphatase activity"/>
    <property type="evidence" value="ECO:0007669"/>
    <property type="project" value="InterPro"/>
</dbReference>
<dbReference type="InterPro" id="IPR006381">
    <property type="entry name" value="HAD-SF-IIB-MPGP"/>
</dbReference>
<dbReference type="InterPro" id="IPR006379">
    <property type="entry name" value="HAD-SF_hydro_IIB"/>
</dbReference>
<keyword evidence="5" id="KW-1185">Reference proteome</keyword>
<dbReference type="SFLD" id="SFLDG01142">
    <property type="entry name" value="C2.B.2:_Mannosyl-3-phosphoglyc"/>
    <property type="match status" value="1"/>
</dbReference>
<dbReference type="STRING" id="376489.A5892_16840"/>
<evidence type="ECO:0000313" key="4">
    <source>
        <dbReference type="EMBL" id="ANF58927.1"/>
    </source>
</evidence>
<dbReference type="KEGG" id="haa:A5892_16840"/>
<reference evidence="4 5" key="1">
    <citation type="submission" date="2016-04" db="EMBL/GenBank/DDBJ databases">
        <title>Complete Genome Sequence of Halotalea alkalilenta IHB B 13600.</title>
        <authorList>
            <person name="Swarnkar M.K."/>
            <person name="Sharma A."/>
            <person name="Kaushal K."/>
            <person name="Soni R."/>
            <person name="Rana S."/>
            <person name="Singh A.K."/>
            <person name="Gulati A."/>
        </authorList>
    </citation>
    <scope>NUCLEOTIDE SEQUENCE [LARGE SCALE GENOMIC DNA]</scope>
    <source>
        <strain evidence="4 5">IHB B 13600</strain>
    </source>
</reference>
<keyword evidence="2" id="KW-0378">Hydrolase</keyword>
<keyword evidence="3" id="KW-0460">Magnesium</keyword>
<dbReference type="PANTHER" id="PTHR10000">
    <property type="entry name" value="PHOSPHOSERINE PHOSPHATASE"/>
    <property type="match status" value="1"/>
</dbReference>
<dbReference type="RefSeq" id="WP_064123780.1">
    <property type="nucleotide sequence ID" value="NZ_CP015243.1"/>
</dbReference>
<dbReference type="EMBL" id="CP015243">
    <property type="protein sequence ID" value="ANF58927.1"/>
    <property type="molecule type" value="Genomic_DNA"/>
</dbReference>
<dbReference type="InterPro" id="IPR023214">
    <property type="entry name" value="HAD_sf"/>
</dbReference>
<dbReference type="InterPro" id="IPR036412">
    <property type="entry name" value="HAD-like_sf"/>
</dbReference>
<dbReference type="AlphaFoldDB" id="A0A172YI79"/>
<dbReference type="GO" id="GO:0005829">
    <property type="term" value="C:cytosol"/>
    <property type="evidence" value="ECO:0007669"/>
    <property type="project" value="TreeGrafter"/>
</dbReference>
<evidence type="ECO:0000256" key="3">
    <source>
        <dbReference type="ARBA" id="ARBA00022842"/>
    </source>
</evidence>
<name>A0A172YI79_9GAMM</name>
<keyword evidence="1" id="KW-0479">Metal-binding</keyword>